<dbReference type="CTD" id="20232024"/>
<name>V4A5B7_LOTGI</name>
<dbReference type="CDD" id="cd07302">
    <property type="entry name" value="CHD"/>
    <property type="match status" value="1"/>
</dbReference>
<keyword evidence="3" id="KW-0547">Nucleotide-binding</keyword>
<evidence type="ECO:0000259" key="8">
    <source>
        <dbReference type="PROSITE" id="PS50125"/>
    </source>
</evidence>
<feature type="domain" description="Guanylate cyclase" evidence="8">
    <location>
        <begin position="11"/>
        <end position="167"/>
    </location>
</feature>
<dbReference type="GO" id="GO:0000166">
    <property type="term" value="F:nucleotide binding"/>
    <property type="evidence" value="ECO:0007669"/>
    <property type="project" value="UniProtKB-KW"/>
</dbReference>
<accession>V4A5B7</accession>
<dbReference type="InterPro" id="IPR050401">
    <property type="entry name" value="Cyclic_nucleotide_synthase"/>
</dbReference>
<keyword evidence="4" id="KW-1133">Transmembrane helix</keyword>
<sequence length="200" mass="22061">NFSLQVFENVTILFSDVVGFTTICSRISPMEVVCLLNAMYTKFDQLSEKHNVYKVETIGDAYMGVSGAPIVNAQHAIYVCNMALDMVNSIKHLIDPSTGGNVQIRIGMYKTKIPEQKHPIILPSGHTFVKLLIQSIHSGAVVAGVVGIKMPRYCLFGETVTTAAKMETTGEVCYIIIFENNSFIFNIFTINSPTNTTEIN</sequence>
<dbReference type="InterPro" id="IPR018297">
    <property type="entry name" value="A/G_cyclase_CS"/>
</dbReference>
<feature type="non-terminal residue" evidence="9">
    <location>
        <position position="1"/>
    </location>
</feature>
<dbReference type="SUPFAM" id="SSF55073">
    <property type="entry name" value="Nucleotide cyclase"/>
    <property type="match status" value="1"/>
</dbReference>
<evidence type="ECO:0000256" key="5">
    <source>
        <dbReference type="ARBA" id="ARBA00023136"/>
    </source>
</evidence>
<comment type="subcellular location">
    <subcellularLocation>
        <location evidence="1">Membrane</location>
    </subcellularLocation>
</comment>
<gene>
    <name evidence="9" type="ORF">LOTGIDRAFT_121827</name>
</gene>
<evidence type="ECO:0000313" key="9">
    <source>
        <dbReference type="EMBL" id="ESO91872.1"/>
    </source>
</evidence>
<dbReference type="PROSITE" id="PS00452">
    <property type="entry name" value="GUANYLATE_CYCLASE_1"/>
    <property type="match status" value="1"/>
</dbReference>
<dbReference type="GO" id="GO:0001653">
    <property type="term" value="F:peptide receptor activity"/>
    <property type="evidence" value="ECO:0007669"/>
    <property type="project" value="TreeGrafter"/>
</dbReference>
<dbReference type="GO" id="GO:0004016">
    <property type="term" value="F:adenylate cyclase activity"/>
    <property type="evidence" value="ECO:0007669"/>
    <property type="project" value="TreeGrafter"/>
</dbReference>
<dbReference type="AlphaFoldDB" id="V4A5B7"/>
<protein>
    <recommendedName>
        <fullName evidence="8">Guanylate cyclase domain-containing protein</fullName>
    </recommendedName>
</protein>
<dbReference type="SMART" id="SM00044">
    <property type="entry name" value="CYCc"/>
    <property type="match status" value="1"/>
</dbReference>
<dbReference type="PROSITE" id="PS50125">
    <property type="entry name" value="GUANYLATE_CYCLASE_2"/>
    <property type="match status" value="1"/>
</dbReference>
<dbReference type="STRING" id="225164.V4A5B7"/>
<dbReference type="PANTHER" id="PTHR11920">
    <property type="entry name" value="GUANYLYL CYCLASE"/>
    <property type="match status" value="1"/>
</dbReference>
<evidence type="ECO:0000256" key="1">
    <source>
        <dbReference type="ARBA" id="ARBA00004370"/>
    </source>
</evidence>
<keyword evidence="10" id="KW-1185">Reference proteome</keyword>
<dbReference type="GO" id="GO:0007168">
    <property type="term" value="P:receptor guanylyl cyclase signaling pathway"/>
    <property type="evidence" value="ECO:0007669"/>
    <property type="project" value="TreeGrafter"/>
</dbReference>
<evidence type="ECO:0000256" key="7">
    <source>
        <dbReference type="RuleBase" id="RU000405"/>
    </source>
</evidence>
<dbReference type="InterPro" id="IPR001054">
    <property type="entry name" value="A/G_cyclase"/>
</dbReference>
<keyword evidence="2" id="KW-0812">Transmembrane</keyword>
<dbReference type="PANTHER" id="PTHR11920:SF335">
    <property type="entry name" value="GUANYLATE CYCLASE"/>
    <property type="match status" value="1"/>
</dbReference>
<evidence type="ECO:0000256" key="2">
    <source>
        <dbReference type="ARBA" id="ARBA00022692"/>
    </source>
</evidence>
<dbReference type="InterPro" id="IPR029787">
    <property type="entry name" value="Nucleotide_cyclase"/>
</dbReference>
<evidence type="ECO:0000256" key="4">
    <source>
        <dbReference type="ARBA" id="ARBA00022989"/>
    </source>
</evidence>
<dbReference type="RefSeq" id="XP_009057542.1">
    <property type="nucleotide sequence ID" value="XM_009059294.1"/>
</dbReference>
<keyword evidence="6 7" id="KW-0456">Lyase</keyword>
<dbReference type="Proteomes" id="UP000030746">
    <property type="component" value="Unassembled WGS sequence"/>
</dbReference>
<dbReference type="OMA" id="QGKGKMY"/>
<dbReference type="KEGG" id="lgi:LOTGIDRAFT_121827"/>
<dbReference type="GO" id="GO:0005886">
    <property type="term" value="C:plasma membrane"/>
    <property type="evidence" value="ECO:0007669"/>
    <property type="project" value="TreeGrafter"/>
</dbReference>
<dbReference type="Gene3D" id="3.30.70.1230">
    <property type="entry name" value="Nucleotide cyclase"/>
    <property type="match status" value="1"/>
</dbReference>
<comment type="similarity">
    <text evidence="7">Belongs to the adenylyl cyclase class-4/guanylyl cyclase family.</text>
</comment>
<proteinExistence type="inferred from homology"/>
<keyword evidence="5" id="KW-0472">Membrane</keyword>
<organism evidence="9 10">
    <name type="scientific">Lottia gigantea</name>
    <name type="common">Giant owl limpet</name>
    <dbReference type="NCBI Taxonomy" id="225164"/>
    <lineage>
        <taxon>Eukaryota</taxon>
        <taxon>Metazoa</taxon>
        <taxon>Spiralia</taxon>
        <taxon>Lophotrochozoa</taxon>
        <taxon>Mollusca</taxon>
        <taxon>Gastropoda</taxon>
        <taxon>Patellogastropoda</taxon>
        <taxon>Lottioidea</taxon>
        <taxon>Lottiidae</taxon>
        <taxon>Lottia</taxon>
    </lineage>
</organism>
<evidence type="ECO:0000256" key="6">
    <source>
        <dbReference type="ARBA" id="ARBA00023239"/>
    </source>
</evidence>
<dbReference type="Pfam" id="PF00211">
    <property type="entry name" value="Guanylate_cyc"/>
    <property type="match status" value="2"/>
</dbReference>
<dbReference type="GO" id="GO:0004383">
    <property type="term" value="F:guanylate cyclase activity"/>
    <property type="evidence" value="ECO:0007669"/>
    <property type="project" value="TreeGrafter"/>
</dbReference>
<dbReference type="HOGENOM" id="CLU_001072_6_5_1"/>
<evidence type="ECO:0000256" key="3">
    <source>
        <dbReference type="ARBA" id="ARBA00022741"/>
    </source>
</evidence>
<dbReference type="GO" id="GO:0035556">
    <property type="term" value="P:intracellular signal transduction"/>
    <property type="evidence" value="ECO:0007669"/>
    <property type="project" value="InterPro"/>
</dbReference>
<evidence type="ECO:0000313" key="10">
    <source>
        <dbReference type="Proteomes" id="UP000030746"/>
    </source>
</evidence>
<dbReference type="GeneID" id="20232024"/>
<dbReference type="OrthoDB" id="60033at2759"/>
<dbReference type="EMBL" id="KB202199">
    <property type="protein sequence ID" value="ESO91872.1"/>
    <property type="molecule type" value="Genomic_DNA"/>
</dbReference>
<reference evidence="9 10" key="1">
    <citation type="journal article" date="2013" name="Nature">
        <title>Insights into bilaterian evolution from three spiralian genomes.</title>
        <authorList>
            <person name="Simakov O."/>
            <person name="Marletaz F."/>
            <person name="Cho S.J."/>
            <person name="Edsinger-Gonzales E."/>
            <person name="Havlak P."/>
            <person name="Hellsten U."/>
            <person name="Kuo D.H."/>
            <person name="Larsson T."/>
            <person name="Lv J."/>
            <person name="Arendt D."/>
            <person name="Savage R."/>
            <person name="Osoegawa K."/>
            <person name="de Jong P."/>
            <person name="Grimwood J."/>
            <person name="Chapman J.A."/>
            <person name="Shapiro H."/>
            <person name="Aerts A."/>
            <person name="Otillar R.P."/>
            <person name="Terry A.Y."/>
            <person name="Boore J.L."/>
            <person name="Grigoriev I.V."/>
            <person name="Lindberg D.R."/>
            <person name="Seaver E.C."/>
            <person name="Weisblat D.A."/>
            <person name="Putnam N.H."/>
            <person name="Rokhsar D.S."/>
        </authorList>
    </citation>
    <scope>NUCLEOTIDE SEQUENCE [LARGE SCALE GENOMIC DNA]</scope>
</reference>